<dbReference type="InterPro" id="IPR050425">
    <property type="entry name" value="NAD(P)_dehydrat-like"/>
</dbReference>
<sequence>MTRVLLTGGSGFIATHILKLLLERGHSVVTSVRSQTKADAIKQSYPDVGADKLSFAIVPDVAQSDAFTDAVKSDPPFEAVIHTASPFHFNVTDIKADLLDPAINGTTGILRAIKQNAPSVKRVVITSSFGSMMDVSKGLWPGHTYDESDWNPITMEQALQNPGAGYSASKKFAEKAAWDFLESESPAFSISTILPPLVFGPAVQSLASLDDLNTSNQFMRSFILGAAKKEIPPTQCLSQNPIFADVRDVAFAHVAAMEKEEAGNKRFFITNGYCSNRETIDIIRKHFPEYKSALPSKCTKGGELPKEVYQTNTTRSVEILGMRYADFEHCVVDTIKSFASVKQ</sequence>
<evidence type="ECO:0000256" key="1">
    <source>
        <dbReference type="ARBA" id="ARBA00023002"/>
    </source>
</evidence>
<dbReference type="EMBL" id="JEMN01001852">
    <property type="protein sequence ID" value="KXH25605.1"/>
    <property type="molecule type" value="Genomic_DNA"/>
</dbReference>
<dbReference type="GO" id="GO:0016616">
    <property type="term" value="F:oxidoreductase activity, acting on the CH-OH group of donors, NAD or NADP as acceptor"/>
    <property type="evidence" value="ECO:0007669"/>
    <property type="project" value="TreeGrafter"/>
</dbReference>
<dbReference type="FunFam" id="3.40.50.720:FF:000191">
    <property type="entry name" value="Methylglyoxal reductase (NADPH-dependent)"/>
    <property type="match status" value="1"/>
</dbReference>
<dbReference type="AlphaFoldDB" id="A0A135RPU5"/>
<proteinExistence type="inferred from homology"/>
<dbReference type="Gene3D" id="3.40.50.720">
    <property type="entry name" value="NAD(P)-binding Rossmann-like Domain"/>
    <property type="match status" value="1"/>
</dbReference>
<dbReference type="Pfam" id="PF01370">
    <property type="entry name" value="Epimerase"/>
    <property type="match status" value="1"/>
</dbReference>
<dbReference type="PANTHER" id="PTHR10366">
    <property type="entry name" value="NAD DEPENDENT EPIMERASE/DEHYDRATASE"/>
    <property type="match status" value="1"/>
</dbReference>
<dbReference type="Proteomes" id="UP000070054">
    <property type="component" value="Unassembled WGS sequence"/>
</dbReference>
<comment type="similarity">
    <text evidence="2">Belongs to the NAD(P)-dependent epimerase/dehydratase family. Dihydroflavonol-4-reductase subfamily.</text>
</comment>
<dbReference type="SUPFAM" id="SSF51735">
    <property type="entry name" value="NAD(P)-binding Rossmann-fold domains"/>
    <property type="match status" value="1"/>
</dbReference>
<accession>A0A135RPU5</accession>
<dbReference type="InterPro" id="IPR036291">
    <property type="entry name" value="NAD(P)-bd_dom_sf"/>
</dbReference>
<dbReference type="InterPro" id="IPR001509">
    <property type="entry name" value="Epimerase_deHydtase"/>
</dbReference>
<evidence type="ECO:0000313" key="5">
    <source>
        <dbReference type="Proteomes" id="UP000070054"/>
    </source>
</evidence>
<dbReference type="CDD" id="cd05227">
    <property type="entry name" value="AR_SDR_e"/>
    <property type="match status" value="1"/>
</dbReference>
<reference evidence="4 5" key="1">
    <citation type="submission" date="2014-02" db="EMBL/GenBank/DDBJ databases">
        <title>The genome sequence of Colletotrichum nymphaeae SA-01.</title>
        <authorList>
            <person name="Baroncelli R."/>
            <person name="Thon M.R."/>
        </authorList>
    </citation>
    <scope>NUCLEOTIDE SEQUENCE [LARGE SCALE GENOMIC DNA]</scope>
    <source>
        <strain evidence="4 5">SA-01</strain>
    </source>
</reference>
<comment type="caution">
    <text evidence="4">The sequence shown here is derived from an EMBL/GenBank/DDBJ whole genome shotgun (WGS) entry which is preliminary data.</text>
</comment>
<evidence type="ECO:0000259" key="3">
    <source>
        <dbReference type="Pfam" id="PF01370"/>
    </source>
</evidence>
<evidence type="ECO:0000256" key="2">
    <source>
        <dbReference type="ARBA" id="ARBA00023445"/>
    </source>
</evidence>
<dbReference type="OrthoDB" id="2735536at2759"/>
<gene>
    <name evidence="4" type="ORF">CNYM01_00386</name>
</gene>
<dbReference type="PANTHER" id="PTHR10366:SF564">
    <property type="entry name" value="STEROL-4-ALPHA-CARBOXYLATE 3-DEHYDROGENASE, DECARBOXYLATING"/>
    <property type="match status" value="1"/>
</dbReference>
<name>A0A135RPU5_9PEZI</name>
<feature type="domain" description="NAD-dependent epimerase/dehydratase" evidence="3">
    <location>
        <begin position="4"/>
        <end position="264"/>
    </location>
</feature>
<evidence type="ECO:0000313" key="4">
    <source>
        <dbReference type="EMBL" id="KXH25605.1"/>
    </source>
</evidence>
<protein>
    <submittedName>
        <fullName evidence="4">NAD dependent epimerase/dehydratase</fullName>
    </submittedName>
</protein>
<organism evidence="4 5">
    <name type="scientific">Colletotrichum nymphaeae SA-01</name>
    <dbReference type="NCBI Taxonomy" id="1460502"/>
    <lineage>
        <taxon>Eukaryota</taxon>
        <taxon>Fungi</taxon>
        <taxon>Dikarya</taxon>
        <taxon>Ascomycota</taxon>
        <taxon>Pezizomycotina</taxon>
        <taxon>Sordariomycetes</taxon>
        <taxon>Hypocreomycetidae</taxon>
        <taxon>Glomerellales</taxon>
        <taxon>Glomerellaceae</taxon>
        <taxon>Colletotrichum</taxon>
        <taxon>Colletotrichum acutatum species complex</taxon>
    </lineage>
</organism>
<keyword evidence="5" id="KW-1185">Reference proteome</keyword>
<keyword evidence="1" id="KW-0560">Oxidoreductase</keyword>